<gene>
    <name evidence="2" type="ORF">AB2L28_02200</name>
</gene>
<feature type="compositionally biased region" description="Basic and acidic residues" evidence="1">
    <location>
        <begin position="99"/>
        <end position="108"/>
    </location>
</feature>
<organism evidence="2 3">
    <name type="scientific">Kineococcus mangrovi</name>
    <dbReference type="NCBI Taxonomy" id="1660183"/>
    <lineage>
        <taxon>Bacteria</taxon>
        <taxon>Bacillati</taxon>
        <taxon>Actinomycetota</taxon>
        <taxon>Actinomycetes</taxon>
        <taxon>Kineosporiales</taxon>
        <taxon>Kineosporiaceae</taxon>
        <taxon>Kineococcus</taxon>
    </lineage>
</organism>
<reference evidence="2 3" key="1">
    <citation type="submission" date="2024-07" db="EMBL/GenBank/DDBJ databases">
        <authorList>
            <person name="Thanompreechachai J."/>
            <person name="Duangmal K."/>
        </authorList>
    </citation>
    <scope>NUCLEOTIDE SEQUENCE [LARGE SCALE GENOMIC DNA]</scope>
    <source>
        <strain evidence="2 3">TBRC 1896</strain>
    </source>
</reference>
<keyword evidence="3" id="KW-1185">Reference proteome</keyword>
<dbReference type="RefSeq" id="WP_370717077.1">
    <property type="nucleotide sequence ID" value="NZ_JBGGTQ010000001.1"/>
</dbReference>
<feature type="compositionally biased region" description="Low complexity" evidence="1">
    <location>
        <begin position="68"/>
        <end position="78"/>
    </location>
</feature>
<evidence type="ECO:0000256" key="1">
    <source>
        <dbReference type="SAM" id="MobiDB-lite"/>
    </source>
</evidence>
<feature type="region of interest" description="Disordered" evidence="1">
    <location>
        <begin position="68"/>
        <end position="108"/>
    </location>
</feature>
<dbReference type="EMBL" id="JBGGTQ010000001">
    <property type="protein sequence ID" value="MEZ0491047.1"/>
    <property type="molecule type" value="Genomic_DNA"/>
</dbReference>
<proteinExistence type="predicted"/>
<protein>
    <submittedName>
        <fullName evidence="2">YtxH domain-containing protein</fullName>
    </submittedName>
</protein>
<name>A0ABV4HXA2_9ACTN</name>
<evidence type="ECO:0000313" key="2">
    <source>
        <dbReference type="EMBL" id="MEZ0491047.1"/>
    </source>
</evidence>
<sequence length="108" mass="10830">MVGKVLLLAAAGAGYVLGARAGRERYEQISGTVGRLWGNPKVQSRVEDLEDKAGDLARQAGAAAQEKVGAAAGSVAGTVKDKVSGGSGGSSSGDAPLGDQHHTRMPTD</sequence>
<dbReference type="Proteomes" id="UP001566476">
    <property type="component" value="Unassembled WGS sequence"/>
</dbReference>
<evidence type="ECO:0000313" key="3">
    <source>
        <dbReference type="Proteomes" id="UP001566476"/>
    </source>
</evidence>
<accession>A0ABV4HXA2</accession>
<comment type="caution">
    <text evidence="2">The sequence shown here is derived from an EMBL/GenBank/DDBJ whole genome shotgun (WGS) entry which is preliminary data.</text>
</comment>